<feature type="signal peptide" evidence="1">
    <location>
        <begin position="1"/>
        <end position="18"/>
    </location>
</feature>
<feature type="chain" id="PRO_5017629234" description="DUF4476 domain-containing protein" evidence="1">
    <location>
        <begin position="19"/>
        <end position="240"/>
    </location>
</feature>
<evidence type="ECO:0000256" key="1">
    <source>
        <dbReference type="SAM" id="SignalP"/>
    </source>
</evidence>
<dbReference type="OrthoDB" id="1453650at2"/>
<keyword evidence="1" id="KW-0732">Signal</keyword>
<proteinExistence type="predicted"/>
<sequence length="240" mass="27947">MRITFIGLLLFSTLFAKAQDYPEPSKESVEYTEQRSKITTPPYGLAKVKAMIAKVKADDNDNMKLSNKDYNSLSLREKFTYNMIHAEEYSQNCDVPTPVAEAQKQIFGQVPSSFNEYTWSDRQLNFFKDNKDSVIAIIKESVNRSKRVGVNYKEVIVLMNATEMIPFLEEVYQRDKKDHDILTVFLLLMKNNNYQPFLTASSYPKLYGENVDYYSSHIAYNSANEQLILQRVNDFYKNRK</sequence>
<organism evidence="2 3">
    <name type="scientific">Chitinophaga silvatica</name>
    <dbReference type="NCBI Taxonomy" id="2282649"/>
    <lineage>
        <taxon>Bacteria</taxon>
        <taxon>Pseudomonadati</taxon>
        <taxon>Bacteroidota</taxon>
        <taxon>Chitinophagia</taxon>
        <taxon>Chitinophagales</taxon>
        <taxon>Chitinophagaceae</taxon>
        <taxon>Chitinophaga</taxon>
    </lineage>
</organism>
<dbReference type="Proteomes" id="UP000260644">
    <property type="component" value="Unassembled WGS sequence"/>
</dbReference>
<gene>
    <name evidence="2" type="ORF">DVR12_23870</name>
</gene>
<evidence type="ECO:0008006" key="4">
    <source>
        <dbReference type="Google" id="ProtNLM"/>
    </source>
</evidence>
<comment type="caution">
    <text evidence="2">The sequence shown here is derived from an EMBL/GenBank/DDBJ whole genome shotgun (WGS) entry which is preliminary data.</text>
</comment>
<dbReference type="AlphaFoldDB" id="A0A3E1Y3J8"/>
<protein>
    <recommendedName>
        <fullName evidence="4">DUF4476 domain-containing protein</fullName>
    </recommendedName>
</protein>
<keyword evidence="3" id="KW-1185">Reference proteome</keyword>
<dbReference type="EMBL" id="QPMM01000014">
    <property type="protein sequence ID" value="RFS19275.1"/>
    <property type="molecule type" value="Genomic_DNA"/>
</dbReference>
<dbReference type="RefSeq" id="WP_116978328.1">
    <property type="nucleotide sequence ID" value="NZ_QPMM01000014.1"/>
</dbReference>
<reference evidence="2 3" key="1">
    <citation type="submission" date="2018-07" db="EMBL/GenBank/DDBJ databases">
        <title>Chitinophaga K2CV101002-2 sp. nov., isolated from a monsoon evergreen broad-leaved forest soil.</title>
        <authorList>
            <person name="Lv Y."/>
        </authorList>
    </citation>
    <scope>NUCLEOTIDE SEQUENCE [LARGE SCALE GENOMIC DNA]</scope>
    <source>
        <strain evidence="2 3">GDMCC 1.1288</strain>
    </source>
</reference>
<evidence type="ECO:0000313" key="3">
    <source>
        <dbReference type="Proteomes" id="UP000260644"/>
    </source>
</evidence>
<name>A0A3E1Y3J8_9BACT</name>
<accession>A0A3E1Y3J8</accession>
<evidence type="ECO:0000313" key="2">
    <source>
        <dbReference type="EMBL" id="RFS19275.1"/>
    </source>
</evidence>